<evidence type="ECO:0000256" key="4">
    <source>
        <dbReference type="ARBA" id="ARBA00022741"/>
    </source>
</evidence>
<dbReference type="OrthoDB" id="9773461at2"/>
<feature type="binding site" evidence="9">
    <location>
        <begin position="233"/>
        <end position="234"/>
    </location>
    <ligand>
        <name>FAD</name>
        <dbReference type="ChEBI" id="CHEBI:57692"/>
    </ligand>
</feature>
<evidence type="ECO:0000259" key="10">
    <source>
        <dbReference type="Pfam" id="PF01619"/>
    </source>
</evidence>
<dbReference type="InterPro" id="IPR015659">
    <property type="entry name" value="Proline_oxidase"/>
</dbReference>
<evidence type="ECO:0000313" key="12">
    <source>
        <dbReference type="Proteomes" id="UP000028549"/>
    </source>
</evidence>
<evidence type="ECO:0000256" key="3">
    <source>
        <dbReference type="ARBA" id="ARBA00022630"/>
    </source>
</evidence>
<dbReference type="UniPathway" id="UPA00261">
    <property type="reaction ID" value="UER00373"/>
</dbReference>
<dbReference type="GO" id="GO:0010133">
    <property type="term" value="P:L-proline catabolic process to L-glutamate"/>
    <property type="evidence" value="ECO:0007669"/>
    <property type="project" value="UniProtKB-UniPathway"/>
</dbReference>
<dbReference type="SUPFAM" id="SSF51730">
    <property type="entry name" value="FAD-linked oxidoreductase"/>
    <property type="match status" value="1"/>
</dbReference>
<dbReference type="AlphaFoldDB" id="A0A084GW05"/>
<evidence type="ECO:0000256" key="2">
    <source>
        <dbReference type="ARBA" id="ARBA00012695"/>
    </source>
</evidence>
<organism evidence="11 12">
    <name type="scientific">Metabacillus indicus</name>
    <name type="common">Bacillus indicus</name>
    <dbReference type="NCBI Taxonomy" id="246786"/>
    <lineage>
        <taxon>Bacteria</taxon>
        <taxon>Bacillati</taxon>
        <taxon>Bacillota</taxon>
        <taxon>Bacilli</taxon>
        <taxon>Bacillales</taxon>
        <taxon>Bacillaceae</taxon>
        <taxon>Metabacillus</taxon>
    </lineage>
</organism>
<accession>A0A084GW05</accession>
<sequence length="318" mass="36451">MLKHEEIRFSNALKSVARNGEIKNYIQNSQELYPLFMRAAKRFVSGETRLDAINKAKELIAKDYLISLEYIGENTTNADECHAAKEEFISLIHQLGANGIKSTISFDLSHIGMSVDRELALKNLKEMAQAAELYHLNLMISMEESEKTDRILDIYKEVASTYKNVGITLQVHLKRSLDDLNELLKYPGKIRIVKGAYQEPADLKIGRSEELNNRYLEFIRMGVEAEHPISIATHDEKLLEKVFEQGYLKHSNVELEMLDGVRSDLIKNAKNEGYKARVYVTYGTEWYLYLAHRIAEYPPNIYTAVSDIIAFETKTASY</sequence>
<dbReference type="Pfam" id="PF01619">
    <property type="entry name" value="Pro_dh"/>
    <property type="match status" value="1"/>
</dbReference>
<comment type="catalytic activity">
    <reaction evidence="8">
        <text>L-proline + a quinone = (S)-1-pyrroline-5-carboxylate + a quinol + H(+)</text>
        <dbReference type="Rhea" id="RHEA:23784"/>
        <dbReference type="ChEBI" id="CHEBI:15378"/>
        <dbReference type="ChEBI" id="CHEBI:17388"/>
        <dbReference type="ChEBI" id="CHEBI:24646"/>
        <dbReference type="ChEBI" id="CHEBI:60039"/>
        <dbReference type="ChEBI" id="CHEBI:132124"/>
        <dbReference type="EC" id="1.5.5.2"/>
    </reaction>
</comment>
<keyword evidence="7" id="KW-0642">Proline metabolism</keyword>
<feature type="binding site" evidence="9">
    <location>
        <begin position="194"/>
        <end position="196"/>
    </location>
    <ligand>
        <name>FAD</name>
        <dbReference type="ChEBI" id="CHEBI:57692"/>
    </ligand>
</feature>
<keyword evidence="6" id="KW-0560">Oxidoreductase</keyword>
<evidence type="ECO:0000256" key="8">
    <source>
        <dbReference type="ARBA" id="ARBA00048779"/>
    </source>
</evidence>
<reference evidence="11 12" key="1">
    <citation type="journal article" date="2005" name="Int. J. Syst. Evol. Microbiol.">
        <title>Bacillus cibi sp. nov., isolated from jeotgal, a traditional Korean fermented seafood.</title>
        <authorList>
            <person name="Yoon J.H."/>
            <person name="Lee C.H."/>
            <person name="Oh T.K."/>
        </authorList>
    </citation>
    <scope>NUCLEOTIDE SEQUENCE [LARGE SCALE GENOMIC DNA]</scope>
    <source>
        <strain evidence="11 12">DSM 16189</strain>
    </source>
</reference>
<dbReference type="Gene3D" id="3.20.20.220">
    <property type="match status" value="1"/>
</dbReference>
<evidence type="ECO:0000256" key="7">
    <source>
        <dbReference type="ARBA" id="ARBA00023062"/>
    </source>
</evidence>
<feature type="binding site" evidence="9">
    <location>
        <position position="142"/>
    </location>
    <ligand>
        <name>FAD</name>
        <dbReference type="ChEBI" id="CHEBI:57692"/>
    </ligand>
</feature>
<dbReference type="PANTHER" id="PTHR13914">
    <property type="entry name" value="PROLINE OXIDASE"/>
    <property type="match status" value="1"/>
</dbReference>
<evidence type="ECO:0000256" key="1">
    <source>
        <dbReference type="ARBA" id="ARBA00004739"/>
    </source>
</evidence>
<keyword evidence="5 9" id="KW-0274">FAD</keyword>
<keyword evidence="4 9" id="KW-0547">Nucleotide-binding</keyword>
<comment type="caution">
    <text evidence="11">The sequence shown here is derived from an EMBL/GenBank/DDBJ whole genome shotgun (WGS) entry which is preliminary data.</text>
</comment>
<evidence type="ECO:0000313" key="11">
    <source>
        <dbReference type="EMBL" id="KEZ51517.1"/>
    </source>
</evidence>
<dbReference type="GO" id="GO:0000166">
    <property type="term" value="F:nucleotide binding"/>
    <property type="evidence" value="ECO:0007669"/>
    <property type="project" value="UniProtKB-KW"/>
</dbReference>
<dbReference type="InterPro" id="IPR002872">
    <property type="entry name" value="Proline_DH_dom"/>
</dbReference>
<gene>
    <name evidence="11" type="ORF">GS18_0210255</name>
</gene>
<comment type="cofactor">
    <cofactor evidence="9">
        <name>FAD</name>
        <dbReference type="ChEBI" id="CHEBI:57692"/>
    </cofactor>
    <text evidence="9">Binds 1 FAD per subunit.</text>
</comment>
<comment type="pathway">
    <text evidence="1">Amino-acid degradation; L-proline degradation into L-glutamate; L-glutamate from L-proline: step 1/2.</text>
</comment>
<evidence type="ECO:0000256" key="5">
    <source>
        <dbReference type="ARBA" id="ARBA00022827"/>
    </source>
</evidence>
<feature type="binding site" evidence="9">
    <location>
        <position position="170"/>
    </location>
    <ligand>
        <name>FAD</name>
        <dbReference type="ChEBI" id="CHEBI:57692"/>
    </ligand>
</feature>
<evidence type="ECO:0000256" key="9">
    <source>
        <dbReference type="PIRSR" id="PIRSR000196-2"/>
    </source>
</evidence>
<proteinExistence type="predicted"/>
<dbReference type="PANTHER" id="PTHR13914:SF0">
    <property type="entry name" value="PROLINE DEHYDROGENASE 1, MITOCHONDRIAL"/>
    <property type="match status" value="1"/>
</dbReference>
<dbReference type="GO" id="GO:0004657">
    <property type="term" value="F:proline dehydrogenase activity"/>
    <property type="evidence" value="ECO:0007669"/>
    <property type="project" value="UniProtKB-EC"/>
</dbReference>
<dbReference type="EMBL" id="JNVC02000005">
    <property type="protein sequence ID" value="KEZ51517.1"/>
    <property type="molecule type" value="Genomic_DNA"/>
</dbReference>
<protein>
    <recommendedName>
        <fullName evidence="2">proline dehydrogenase</fullName>
        <ecNumber evidence="2">1.5.5.2</ecNumber>
    </recommendedName>
</protein>
<keyword evidence="12" id="KW-1185">Reference proteome</keyword>
<dbReference type="EC" id="1.5.5.2" evidence="2"/>
<keyword evidence="3" id="KW-0285">Flavoprotein</keyword>
<dbReference type="STRING" id="246786.GS18_0210255"/>
<dbReference type="InterPro" id="IPR029041">
    <property type="entry name" value="FAD-linked_oxidoreductase-like"/>
</dbReference>
<dbReference type="InterPro" id="IPR008219">
    <property type="entry name" value="PRODH_bac_arc"/>
</dbReference>
<name>A0A084GW05_METID</name>
<dbReference type="RefSeq" id="WP_035206898.1">
    <property type="nucleotide sequence ID" value="NZ_JNVC02000005.1"/>
</dbReference>
<feature type="domain" description="Proline dehydrogenase" evidence="10">
    <location>
        <begin position="53"/>
        <end position="294"/>
    </location>
</feature>
<dbReference type="Proteomes" id="UP000028549">
    <property type="component" value="Unassembled WGS sequence"/>
</dbReference>
<dbReference type="PIRSF" id="PIRSF000196">
    <property type="entry name" value="Pro_dehydrog"/>
    <property type="match status" value="1"/>
</dbReference>
<evidence type="ECO:0000256" key="6">
    <source>
        <dbReference type="ARBA" id="ARBA00023002"/>
    </source>
</evidence>